<sequence length="298" mass="33968">MNIRKQLQEWFEKSQPVQYQDVKRFLHSVAGTSQTIGLEYLGKVSTELLDHISEHPQSTWHTKELQSLLIDIIKICYKDEGIGIPEEAINKLFTKFYRVDNSDMRKIGGTGLGLSIVKEIVKSHQGEIKVDSEWKKGSTFTISLPLMTIHSVEQLDQEKEEGKRSIIIIEDDKSLASLLQVELKESGFYVRHFDRGEAAIEAIQDNPPEAIVLDIMLHEHEMNGWDILKTLKDDPNTEHIPIFISSALDEKNKGMEFGAYAYLVKPYQTSKLTNTILQMIVEKNEGNGEILVPRSDTE</sequence>
<keyword evidence="5" id="KW-0547">Nucleotide-binding</keyword>
<dbReference type="SUPFAM" id="SSF52172">
    <property type="entry name" value="CheY-like"/>
    <property type="match status" value="1"/>
</dbReference>
<evidence type="ECO:0000256" key="8">
    <source>
        <dbReference type="ARBA" id="ARBA00023012"/>
    </source>
</evidence>
<evidence type="ECO:0000256" key="2">
    <source>
        <dbReference type="ARBA" id="ARBA00012438"/>
    </source>
</evidence>
<keyword evidence="7 12" id="KW-0067">ATP-binding</keyword>
<evidence type="ECO:0000256" key="7">
    <source>
        <dbReference type="ARBA" id="ARBA00022840"/>
    </source>
</evidence>
<evidence type="ECO:0000256" key="4">
    <source>
        <dbReference type="ARBA" id="ARBA00022679"/>
    </source>
</evidence>
<accession>A0ABU4J3Y8</accession>
<evidence type="ECO:0000256" key="6">
    <source>
        <dbReference type="ARBA" id="ARBA00022777"/>
    </source>
</evidence>
<protein>
    <recommendedName>
        <fullName evidence="2">histidine kinase</fullName>
        <ecNumber evidence="2">2.7.13.3</ecNumber>
    </recommendedName>
</protein>
<gene>
    <name evidence="12" type="ORF">RIB56_06150</name>
</gene>
<dbReference type="InterPro" id="IPR004358">
    <property type="entry name" value="Sig_transdc_His_kin-like_C"/>
</dbReference>
<evidence type="ECO:0000256" key="1">
    <source>
        <dbReference type="ARBA" id="ARBA00000085"/>
    </source>
</evidence>
<comment type="caution">
    <text evidence="12">The sequence shown here is derived from an EMBL/GenBank/DDBJ whole genome shotgun (WGS) entry which is preliminary data.</text>
</comment>
<dbReference type="PANTHER" id="PTHR43547">
    <property type="entry name" value="TWO-COMPONENT HISTIDINE KINASE"/>
    <property type="match status" value="1"/>
</dbReference>
<keyword evidence="8" id="KW-0902">Two-component regulatory system</keyword>
<dbReference type="InterPro" id="IPR036890">
    <property type="entry name" value="HATPase_C_sf"/>
</dbReference>
<evidence type="ECO:0000313" key="13">
    <source>
        <dbReference type="Proteomes" id="UP001284771"/>
    </source>
</evidence>
<proteinExistence type="predicted"/>
<comment type="catalytic activity">
    <reaction evidence="1">
        <text>ATP + protein L-histidine = ADP + protein N-phospho-L-histidine.</text>
        <dbReference type="EC" id="2.7.13.3"/>
    </reaction>
</comment>
<evidence type="ECO:0000256" key="5">
    <source>
        <dbReference type="ARBA" id="ARBA00022741"/>
    </source>
</evidence>
<keyword evidence="6" id="KW-0418">Kinase</keyword>
<dbReference type="InterPro" id="IPR005467">
    <property type="entry name" value="His_kinase_dom"/>
</dbReference>
<evidence type="ECO:0000256" key="3">
    <source>
        <dbReference type="ARBA" id="ARBA00022553"/>
    </source>
</evidence>
<evidence type="ECO:0000256" key="9">
    <source>
        <dbReference type="PROSITE-ProRule" id="PRU00169"/>
    </source>
</evidence>
<dbReference type="EMBL" id="JAWUZT010000012">
    <property type="protein sequence ID" value="MDW8515709.1"/>
    <property type="molecule type" value="Genomic_DNA"/>
</dbReference>
<dbReference type="GO" id="GO:0005524">
    <property type="term" value="F:ATP binding"/>
    <property type="evidence" value="ECO:0007669"/>
    <property type="project" value="UniProtKB-KW"/>
</dbReference>
<keyword evidence="3 9" id="KW-0597">Phosphoprotein</keyword>
<feature type="modified residue" description="4-aspartylphosphate" evidence="9">
    <location>
        <position position="214"/>
    </location>
</feature>
<reference evidence="13" key="1">
    <citation type="submission" date="2023-07" db="EMBL/GenBank/DDBJ databases">
        <title>Draft genomic sequences of Priestia flexa CCM isolated from the soil of an abandoned mine contaminated by free cyanide in the high Andean zone of Tacna, Peru.</title>
        <authorList>
            <person name="Caceda Quiroz C.J."/>
            <person name="Maraza Chooque G.J."/>
            <person name="Fora Quispe G.L."/>
            <person name="Carpio Mamani M."/>
        </authorList>
    </citation>
    <scope>NUCLEOTIDE SEQUENCE [LARGE SCALE GENOMIC DNA]</scope>
    <source>
        <strain evidence="13">CCM</strain>
    </source>
</reference>
<dbReference type="SUPFAM" id="SSF55874">
    <property type="entry name" value="ATPase domain of HSP90 chaperone/DNA topoisomerase II/histidine kinase"/>
    <property type="match status" value="1"/>
</dbReference>
<dbReference type="SMART" id="SM00387">
    <property type="entry name" value="HATPase_c"/>
    <property type="match status" value="1"/>
</dbReference>
<dbReference type="PRINTS" id="PR00344">
    <property type="entry name" value="BCTRLSENSOR"/>
</dbReference>
<dbReference type="PANTHER" id="PTHR43547:SF2">
    <property type="entry name" value="HYBRID SIGNAL TRANSDUCTION HISTIDINE KINASE C"/>
    <property type="match status" value="1"/>
</dbReference>
<dbReference type="CDD" id="cd17574">
    <property type="entry name" value="REC_OmpR"/>
    <property type="match status" value="1"/>
</dbReference>
<dbReference type="SMART" id="SM00448">
    <property type="entry name" value="REC"/>
    <property type="match status" value="1"/>
</dbReference>
<evidence type="ECO:0000313" key="12">
    <source>
        <dbReference type="EMBL" id="MDW8515709.1"/>
    </source>
</evidence>
<dbReference type="InterPro" id="IPR001789">
    <property type="entry name" value="Sig_transdc_resp-reg_receiver"/>
</dbReference>
<feature type="domain" description="Response regulatory" evidence="11">
    <location>
        <begin position="165"/>
        <end position="280"/>
    </location>
</feature>
<dbReference type="Pfam" id="PF02518">
    <property type="entry name" value="HATPase_c"/>
    <property type="match status" value="1"/>
</dbReference>
<dbReference type="PROSITE" id="PS50109">
    <property type="entry name" value="HIS_KIN"/>
    <property type="match status" value="1"/>
</dbReference>
<keyword evidence="13" id="KW-1185">Reference proteome</keyword>
<dbReference type="InterPro" id="IPR011006">
    <property type="entry name" value="CheY-like_superfamily"/>
</dbReference>
<feature type="domain" description="Histidine kinase" evidence="10">
    <location>
        <begin position="73"/>
        <end position="148"/>
    </location>
</feature>
<dbReference type="InterPro" id="IPR003594">
    <property type="entry name" value="HATPase_dom"/>
</dbReference>
<dbReference type="RefSeq" id="WP_318757313.1">
    <property type="nucleotide sequence ID" value="NZ_JAWUZT010000012.1"/>
</dbReference>
<dbReference type="Pfam" id="PF00072">
    <property type="entry name" value="Response_reg"/>
    <property type="match status" value="1"/>
</dbReference>
<dbReference type="Gene3D" id="3.30.565.10">
    <property type="entry name" value="Histidine kinase-like ATPase, C-terminal domain"/>
    <property type="match status" value="1"/>
</dbReference>
<evidence type="ECO:0000259" key="10">
    <source>
        <dbReference type="PROSITE" id="PS50109"/>
    </source>
</evidence>
<name>A0ABU4J3Y8_9BACI</name>
<organism evidence="12 13">
    <name type="scientific">Priestia flexa</name>
    <dbReference type="NCBI Taxonomy" id="86664"/>
    <lineage>
        <taxon>Bacteria</taxon>
        <taxon>Bacillati</taxon>
        <taxon>Bacillota</taxon>
        <taxon>Bacilli</taxon>
        <taxon>Bacillales</taxon>
        <taxon>Bacillaceae</taxon>
        <taxon>Priestia</taxon>
    </lineage>
</organism>
<evidence type="ECO:0000259" key="11">
    <source>
        <dbReference type="PROSITE" id="PS50110"/>
    </source>
</evidence>
<dbReference type="EC" id="2.7.13.3" evidence="2"/>
<dbReference type="PROSITE" id="PS50110">
    <property type="entry name" value="RESPONSE_REGULATORY"/>
    <property type="match status" value="1"/>
</dbReference>
<keyword evidence="4" id="KW-0808">Transferase</keyword>
<dbReference type="Gene3D" id="3.40.50.2300">
    <property type="match status" value="1"/>
</dbReference>
<dbReference type="Proteomes" id="UP001284771">
    <property type="component" value="Unassembled WGS sequence"/>
</dbReference>